<sequence>MDLSSEQKAAFDSNKRQSCHSPPDIHDVMRLMAEIDRRVAGNVSGGRCFGTRLINVLEAVQRFAALGDIITDESIRHALANLPRDLPGTFSRILNQSAALGKEDQRRTLELITAACRPLTTDELQEALSVVPGDPDWNPSRMLNDVYAALACCGSVVIVDEETLLVKLIHHSVKQFLLSGPEGMAGQTFTIQDANKTMAGVIMTYLDYAVVRLLLKRGANPYLRDTDGRTPLSWAAEGGHETVVRLLVEKGADIESKDDGGRTPLWWAAQNGHKAVIWLLLEKDANANSRDTNGRTPLSRAAEGGHEAMVRLLLVNGAAIESKDTSSGWTLLWWAT</sequence>
<dbReference type="Pfam" id="PF12796">
    <property type="entry name" value="Ank_2"/>
    <property type="match status" value="1"/>
</dbReference>
<feature type="repeat" description="ANK" evidence="3">
    <location>
        <begin position="293"/>
        <end position="325"/>
    </location>
</feature>
<dbReference type="SMART" id="SM00248">
    <property type="entry name" value="ANK"/>
    <property type="match status" value="4"/>
</dbReference>
<feature type="region of interest" description="Disordered" evidence="4">
    <location>
        <begin position="1"/>
        <end position="23"/>
    </location>
</feature>
<protein>
    <recommendedName>
        <fullName evidence="5">GPI inositol-deacylase winged helix domain-containing protein</fullName>
    </recommendedName>
</protein>
<organism evidence="6 7">
    <name type="scientific">Fusarium oxysporum</name>
    <name type="common">Fusarium vascular wilt</name>
    <dbReference type="NCBI Taxonomy" id="5507"/>
    <lineage>
        <taxon>Eukaryota</taxon>
        <taxon>Fungi</taxon>
        <taxon>Dikarya</taxon>
        <taxon>Ascomycota</taxon>
        <taxon>Pezizomycotina</taxon>
        <taxon>Sordariomycetes</taxon>
        <taxon>Hypocreomycetidae</taxon>
        <taxon>Hypocreales</taxon>
        <taxon>Nectriaceae</taxon>
        <taxon>Fusarium</taxon>
        <taxon>Fusarium oxysporum species complex</taxon>
    </lineage>
</organism>
<name>A0A8H5AIX7_FUSOX</name>
<dbReference type="Gene3D" id="1.25.40.20">
    <property type="entry name" value="Ankyrin repeat-containing domain"/>
    <property type="match status" value="2"/>
</dbReference>
<dbReference type="AlphaFoldDB" id="A0A8H5AIX7"/>
<dbReference type="InterPro" id="IPR002110">
    <property type="entry name" value="Ankyrin_rpt"/>
</dbReference>
<feature type="repeat" description="ANK" evidence="3">
    <location>
        <begin position="227"/>
        <end position="259"/>
    </location>
</feature>
<feature type="domain" description="GPI inositol-deacylase winged helix" evidence="5">
    <location>
        <begin position="98"/>
        <end position="180"/>
    </location>
</feature>
<accession>A0A8H5AIX7</accession>
<dbReference type="PRINTS" id="PR01415">
    <property type="entry name" value="ANKYRIN"/>
</dbReference>
<evidence type="ECO:0000256" key="4">
    <source>
        <dbReference type="SAM" id="MobiDB-lite"/>
    </source>
</evidence>
<dbReference type="Proteomes" id="UP000558688">
    <property type="component" value="Unassembled WGS sequence"/>
</dbReference>
<evidence type="ECO:0000256" key="2">
    <source>
        <dbReference type="ARBA" id="ARBA00023043"/>
    </source>
</evidence>
<feature type="repeat" description="ANK" evidence="3">
    <location>
        <begin position="260"/>
        <end position="292"/>
    </location>
</feature>
<evidence type="ECO:0000313" key="6">
    <source>
        <dbReference type="EMBL" id="KAF5266248.1"/>
    </source>
</evidence>
<dbReference type="SUPFAM" id="SSF48403">
    <property type="entry name" value="Ankyrin repeat"/>
    <property type="match status" value="1"/>
</dbReference>
<gene>
    <name evidence="6" type="ORF">FOXYS1_2916</name>
</gene>
<proteinExistence type="predicted"/>
<dbReference type="EMBL" id="JAAFOW010000431">
    <property type="protein sequence ID" value="KAF5266248.1"/>
    <property type="molecule type" value="Genomic_DNA"/>
</dbReference>
<evidence type="ECO:0000256" key="3">
    <source>
        <dbReference type="PROSITE-ProRule" id="PRU00023"/>
    </source>
</evidence>
<dbReference type="PROSITE" id="PS50088">
    <property type="entry name" value="ANK_REPEAT"/>
    <property type="match status" value="3"/>
</dbReference>
<dbReference type="Pfam" id="PF22939">
    <property type="entry name" value="WHD_GPIID"/>
    <property type="match status" value="1"/>
</dbReference>
<dbReference type="InterPro" id="IPR036770">
    <property type="entry name" value="Ankyrin_rpt-contain_sf"/>
</dbReference>
<comment type="caution">
    <text evidence="6">The sequence shown here is derived from an EMBL/GenBank/DDBJ whole genome shotgun (WGS) entry which is preliminary data.</text>
</comment>
<dbReference type="PANTHER" id="PTHR24171">
    <property type="entry name" value="ANKYRIN REPEAT DOMAIN-CONTAINING PROTEIN 39-RELATED"/>
    <property type="match status" value="1"/>
</dbReference>
<keyword evidence="1" id="KW-0677">Repeat</keyword>
<evidence type="ECO:0000313" key="7">
    <source>
        <dbReference type="Proteomes" id="UP000558688"/>
    </source>
</evidence>
<dbReference type="PROSITE" id="PS50297">
    <property type="entry name" value="ANK_REP_REGION"/>
    <property type="match status" value="3"/>
</dbReference>
<reference evidence="6" key="1">
    <citation type="submission" date="2020-02" db="EMBL/GenBank/DDBJ databases">
        <title>Identification and distribution of gene clusters putatively required for synthesis of sphingolipid metabolism inhibitors in phylogenetically diverse species of the filamentous fungus Fusarium.</title>
        <authorList>
            <person name="Kim H.-S."/>
            <person name="Busman M."/>
            <person name="Brown D.W."/>
            <person name="Divon H."/>
            <person name="Uhlig S."/>
            <person name="Proctor R.H."/>
        </authorList>
    </citation>
    <scope>NUCLEOTIDE SEQUENCE [LARGE SCALE GENOMIC DNA]</scope>
    <source>
        <strain evidence="6">NRRL 39464</strain>
    </source>
</reference>
<dbReference type="InterPro" id="IPR054471">
    <property type="entry name" value="GPIID_WHD"/>
</dbReference>
<evidence type="ECO:0000259" key="5">
    <source>
        <dbReference type="Pfam" id="PF22939"/>
    </source>
</evidence>
<evidence type="ECO:0000256" key="1">
    <source>
        <dbReference type="ARBA" id="ARBA00022737"/>
    </source>
</evidence>
<keyword evidence="2 3" id="KW-0040">ANK repeat</keyword>
<dbReference type="Pfam" id="PF00023">
    <property type="entry name" value="Ank"/>
    <property type="match status" value="1"/>
</dbReference>